<reference evidence="2" key="2">
    <citation type="submission" date="2025-09" db="UniProtKB">
        <authorList>
            <consortium name="Ensembl"/>
        </authorList>
    </citation>
    <scope>IDENTIFICATION</scope>
</reference>
<protein>
    <submittedName>
        <fullName evidence="2">Uncharacterized protein</fullName>
    </submittedName>
</protein>
<organism evidence="2 3">
    <name type="scientific">Sinocyclocheilus grahami</name>
    <name type="common">Dianchi golden-line fish</name>
    <name type="synonym">Barbus grahami</name>
    <dbReference type="NCBI Taxonomy" id="75366"/>
    <lineage>
        <taxon>Eukaryota</taxon>
        <taxon>Metazoa</taxon>
        <taxon>Chordata</taxon>
        <taxon>Craniata</taxon>
        <taxon>Vertebrata</taxon>
        <taxon>Euteleostomi</taxon>
        <taxon>Actinopterygii</taxon>
        <taxon>Neopterygii</taxon>
        <taxon>Teleostei</taxon>
        <taxon>Ostariophysi</taxon>
        <taxon>Cypriniformes</taxon>
        <taxon>Cyprinidae</taxon>
        <taxon>Cyprininae</taxon>
        <taxon>Sinocyclocheilus</taxon>
    </lineage>
</organism>
<sequence length="237" mass="24525">EVTLLEDAVLNQLFWLGANYHRSVDLPDITGLTWREGVFRCLGSAGPGATTNPPPSAASPSQPAVNVASRKDINVAAPCKRYPVPQLSPGRLSPGRAPVPRLSPGRAPDPRLSPGRAPDPQLSPGRDAVPQSSSGRAPVPQSSPGRAPVPQSKPGRAPVPQSSPGRAPDPQFSPGRAPVSPLNFPKYFFGGGVKYGSSRRGGGWGRGLEGCSAMASRVPCTTLASRVPCSAMASRGS</sequence>
<dbReference type="InParanoid" id="A0A672REH4"/>
<keyword evidence="3" id="KW-1185">Reference proteome</keyword>
<proteinExistence type="predicted"/>
<reference evidence="2" key="1">
    <citation type="submission" date="2025-08" db="UniProtKB">
        <authorList>
            <consortium name="Ensembl"/>
        </authorList>
    </citation>
    <scope>IDENTIFICATION</scope>
</reference>
<feature type="compositionally biased region" description="Polar residues" evidence="1">
    <location>
        <begin position="130"/>
        <end position="144"/>
    </location>
</feature>
<name>A0A672REH4_SINGR</name>
<evidence type="ECO:0000313" key="3">
    <source>
        <dbReference type="Proteomes" id="UP000472262"/>
    </source>
</evidence>
<dbReference type="Proteomes" id="UP000472262">
    <property type="component" value="Unassembled WGS sequence"/>
</dbReference>
<accession>A0A672REH4</accession>
<dbReference type="AlphaFoldDB" id="A0A672REH4"/>
<feature type="compositionally biased region" description="Low complexity" evidence="1">
    <location>
        <begin position="58"/>
        <end position="67"/>
    </location>
</feature>
<evidence type="ECO:0000256" key="1">
    <source>
        <dbReference type="SAM" id="MobiDB-lite"/>
    </source>
</evidence>
<feature type="region of interest" description="Disordered" evidence="1">
    <location>
        <begin position="79"/>
        <end position="183"/>
    </location>
</feature>
<feature type="region of interest" description="Disordered" evidence="1">
    <location>
        <begin position="45"/>
        <end position="67"/>
    </location>
</feature>
<dbReference type="Ensembl" id="ENSSGRT00000092668.1">
    <property type="protein sequence ID" value="ENSSGRP00000087050.1"/>
    <property type="gene ID" value="ENSSGRG00000043764.1"/>
</dbReference>
<evidence type="ECO:0000313" key="2">
    <source>
        <dbReference type="Ensembl" id="ENSSGRP00000087050.1"/>
    </source>
</evidence>